<dbReference type="GO" id="GO:0020037">
    <property type="term" value="F:heme binding"/>
    <property type="evidence" value="ECO:0007669"/>
    <property type="project" value="InterPro"/>
</dbReference>
<dbReference type="GO" id="GO:0016709">
    <property type="term" value="F:oxidoreductase activity, acting on paired donors, with incorporation or reduction of molecular oxygen, NAD(P)H as one donor, and incorporation of one atom of oxygen"/>
    <property type="evidence" value="ECO:0007669"/>
    <property type="project" value="Ensembl"/>
</dbReference>
<dbReference type="InterPro" id="IPR001128">
    <property type="entry name" value="Cyt_P450"/>
</dbReference>
<dbReference type="GO" id="GO:2001037">
    <property type="term" value="P:positive regulation of tongue muscle cell differentiation"/>
    <property type="evidence" value="ECO:0007669"/>
    <property type="project" value="Ensembl"/>
</dbReference>
<proteinExistence type="inferred from homology"/>
<dbReference type="GO" id="GO:0048384">
    <property type="term" value="P:retinoic acid receptor signaling pathway"/>
    <property type="evidence" value="ECO:0007669"/>
    <property type="project" value="Ensembl"/>
</dbReference>
<dbReference type="GO" id="GO:0006954">
    <property type="term" value="P:inflammatory response"/>
    <property type="evidence" value="ECO:0007669"/>
    <property type="project" value="Ensembl"/>
</dbReference>
<dbReference type="InParanoid" id="A0A5F9CNZ6"/>
<evidence type="ECO:0000256" key="13">
    <source>
        <dbReference type="ARBA" id="ARBA00040244"/>
    </source>
</evidence>
<keyword evidence="17" id="KW-1133">Transmembrane helix</keyword>
<dbReference type="GO" id="GO:0001709">
    <property type="term" value="P:cell fate determination"/>
    <property type="evidence" value="ECO:0007669"/>
    <property type="project" value="Ensembl"/>
</dbReference>
<dbReference type="EMBL" id="AAGW02006900">
    <property type="status" value="NOT_ANNOTATED_CDS"/>
    <property type="molecule type" value="Genomic_DNA"/>
</dbReference>
<dbReference type="GO" id="GO:0007283">
    <property type="term" value="P:spermatogenesis"/>
    <property type="evidence" value="ECO:0007669"/>
    <property type="project" value="Ensembl"/>
</dbReference>
<evidence type="ECO:0000256" key="11">
    <source>
        <dbReference type="ARBA" id="ARBA00023098"/>
    </source>
</evidence>
<evidence type="ECO:0000256" key="8">
    <source>
        <dbReference type="ARBA" id="ARBA00023002"/>
    </source>
</evidence>
<dbReference type="GO" id="GO:0048387">
    <property type="term" value="P:negative regulation of retinoic acid receptor signaling pathway"/>
    <property type="evidence" value="ECO:0007669"/>
    <property type="project" value="Ensembl"/>
</dbReference>
<sequence>MEKTGCNARRPGARLWLGSCRRWGACLCGITGSQEESPADRQMHRRTDTHGSQTCRRPTSLPRRRAAAGHTRAHTQAIRTPPPLSAPLAASTPLPSDPSFSVAAGGARTLGHSLPSPAARVRPSPPPPRPAQPIPRAAANMLFEGLELVSALATLAACLVSVTLLLAVSQQLWQLRWAATRDKSCKLPIPKGSMGFPLIGETGHWLLQGSGFQSSRREKYGNVFKTHLLGRPLIRVTGAENVRKILMGEHHLVSTEWPRSTRMLLGPNTVANSIGDIHRNKRKIFSKIFSHEALESYLPKIQLVIQDTLRAWSSHPEAINVYQEAQKLTFRMAIRVLLGFSIPEEDLGHLFEVYQQFVENVFSLPVDLPFSGYRRGIQARQILQKGLEKAIREKLQCTQGKDYSDALDILIESSKEHGKEMTMQELKDGTLELIFAAYATTASASTSLIMQLLKHPAVLEKLREELRAQGILHSGGCPCEGTLRLDTLSGLRYLDCVIKEVMRLFTPISGGYRTVLQTFELDVRPGPGELGAGGHLPGWGQCLPLRYRSLMGAGEGSACFQGAVGLMGQARLQTQNQAEPTQVSHVKLHVDMRSACHTGRLGRPLRGCVSEDRRRSCACRGGVGWPPLLSPPPSRPPSHPRVSRFPKAGASCTASAIPMTQRPCSKTSPCSTLTALARPGAKTRTAASTTCRSAAASGPAWASTWPSCS</sequence>
<comment type="similarity">
    <text evidence="4">Belongs to the cytochrome P450 family.</text>
</comment>
<keyword evidence="10" id="KW-0503">Monooxygenase</keyword>
<dbReference type="AlphaFoldDB" id="A0A5F9CNZ6"/>
<keyword evidence="5" id="KW-0479">Metal-binding</keyword>
<dbReference type="EMBL" id="AAGW02006901">
    <property type="status" value="NOT_ANNOTATED_CDS"/>
    <property type="molecule type" value="Genomic_DNA"/>
</dbReference>
<dbReference type="GO" id="GO:0001768">
    <property type="term" value="P:establishment of T cell polarity"/>
    <property type="evidence" value="ECO:0007669"/>
    <property type="project" value="Ensembl"/>
</dbReference>
<keyword evidence="12 17" id="KW-0472">Membrane</keyword>
<dbReference type="PRINTS" id="PR00465">
    <property type="entry name" value="EP450IV"/>
</dbReference>
<evidence type="ECO:0000313" key="19">
    <source>
        <dbReference type="Proteomes" id="UP000001811"/>
    </source>
</evidence>
<feature type="transmembrane region" description="Helical" evidence="17">
    <location>
        <begin position="146"/>
        <end position="168"/>
    </location>
</feature>
<dbReference type="GO" id="GO:0005789">
    <property type="term" value="C:endoplasmic reticulum membrane"/>
    <property type="evidence" value="ECO:0007669"/>
    <property type="project" value="UniProtKB-SubCell"/>
</dbReference>
<evidence type="ECO:0000256" key="4">
    <source>
        <dbReference type="ARBA" id="ARBA00010617"/>
    </source>
</evidence>
<reference evidence="18 19" key="1">
    <citation type="journal article" date="2011" name="Nature">
        <title>A high-resolution map of human evolutionary constraint using 29 mammals.</title>
        <authorList>
            <person name="Lindblad-Toh K."/>
            <person name="Garber M."/>
            <person name="Zuk O."/>
            <person name="Lin M.F."/>
            <person name="Parker B.J."/>
            <person name="Washietl S."/>
            <person name="Kheradpour P."/>
            <person name="Ernst J."/>
            <person name="Jordan G."/>
            <person name="Mauceli E."/>
            <person name="Ward L.D."/>
            <person name="Lowe C.B."/>
            <person name="Holloway A.K."/>
            <person name="Clamp M."/>
            <person name="Gnerre S."/>
            <person name="Alfoldi J."/>
            <person name="Beal K."/>
            <person name="Chang J."/>
            <person name="Clawson H."/>
            <person name="Cuff J."/>
            <person name="Di Palma F."/>
            <person name="Fitzgerald S."/>
            <person name="Flicek P."/>
            <person name="Guttman M."/>
            <person name="Hubisz M.J."/>
            <person name="Jaffe D.B."/>
            <person name="Jungreis I."/>
            <person name="Kent W.J."/>
            <person name="Kostka D."/>
            <person name="Lara M."/>
            <person name="Martins A.L."/>
            <person name="Massingham T."/>
            <person name="Moltke I."/>
            <person name="Raney B.J."/>
            <person name="Rasmussen M.D."/>
            <person name="Robinson J."/>
            <person name="Stark A."/>
            <person name="Vilella A.J."/>
            <person name="Wen J."/>
            <person name="Xie X."/>
            <person name="Zody M.C."/>
            <person name="Baldwin J."/>
            <person name="Bloom T."/>
            <person name="Chin C.W."/>
            <person name="Heiman D."/>
            <person name="Nicol R."/>
            <person name="Nusbaum C."/>
            <person name="Young S."/>
            <person name="Wilkinson J."/>
            <person name="Worley K.C."/>
            <person name="Kovar C.L."/>
            <person name="Muzny D.M."/>
            <person name="Gibbs R.A."/>
            <person name="Cree A."/>
            <person name="Dihn H.H."/>
            <person name="Fowler G."/>
            <person name="Jhangiani S."/>
            <person name="Joshi V."/>
            <person name="Lee S."/>
            <person name="Lewis L.R."/>
            <person name="Nazareth L.V."/>
            <person name="Okwuonu G."/>
            <person name="Santibanez J."/>
            <person name="Warren W.C."/>
            <person name="Mardis E.R."/>
            <person name="Weinstock G.M."/>
            <person name="Wilson R.K."/>
            <person name="Delehaunty K."/>
            <person name="Dooling D."/>
            <person name="Fronik C."/>
            <person name="Fulton L."/>
            <person name="Fulton B."/>
            <person name="Graves T."/>
            <person name="Minx P."/>
            <person name="Sodergren E."/>
            <person name="Birney E."/>
            <person name="Margulies E.H."/>
            <person name="Herrero J."/>
            <person name="Green E.D."/>
            <person name="Haussler D."/>
            <person name="Siepel A."/>
            <person name="Goldman N."/>
            <person name="Pollard K.S."/>
            <person name="Pedersen J.S."/>
            <person name="Lander E.S."/>
            <person name="Kellis M."/>
        </authorList>
    </citation>
    <scope>NUCLEOTIDE SEQUENCE [LARGE SCALE GENOMIC DNA]</scope>
    <source>
        <strain evidence="18 19">Thorbecke inbred</strain>
    </source>
</reference>
<protein>
    <recommendedName>
        <fullName evidence="13">Cytochrome P450 26B1</fullName>
    </recommendedName>
</protein>
<dbReference type="GO" id="GO:0061436">
    <property type="term" value="P:establishment of skin barrier"/>
    <property type="evidence" value="ECO:0007669"/>
    <property type="project" value="Ensembl"/>
</dbReference>
<dbReference type="GO" id="GO:0016125">
    <property type="term" value="P:sterol metabolic process"/>
    <property type="evidence" value="ECO:0007669"/>
    <property type="project" value="TreeGrafter"/>
</dbReference>
<dbReference type="EMBL" id="AAGW02006899">
    <property type="status" value="NOT_ANNOTATED_CDS"/>
    <property type="molecule type" value="Genomic_DNA"/>
</dbReference>
<dbReference type="GO" id="GO:0070268">
    <property type="term" value="P:cornification"/>
    <property type="evidence" value="ECO:0007669"/>
    <property type="project" value="Ensembl"/>
</dbReference>
<reference evidence="18" key="3">
    <citation type="submission" date="2025-09" db="UniProtKB">
        <authorList>
            <consortium name="Ensembl"/>
        </authorList>
    </citation>
    <scope>IDENTIFICATION</scope>
    <source>
        <strain evidence="18">Thorbecke</strain>
    </source>
</reference>
<comment type="catalytic activity">
    <reaction evidence="15">
        <text>all-trans-retinoate + reduced [NADPH--hemoprotein reductase] + O2 = all-trans-4-hydroxyretinoate + oxidized [NADPH--hemoprotein reductase] + H2O + H(+)</text>
        <dbReference type="Rhea" id="RHEA:51984"/>
        <dbReference type="Rhea" id="RHEA-COMP:11964"/>
        <dbReference type="Rhea" id="RHEA-COMP:11965"/>
        <dbReference type="ChEBI" id="CHEBI:15377"/>
        <dbReference type="ChEBI" id="CHEBI:15378"/>
        <dbReference type="ChEBI" id="CHEBI:15379"/>
        <dbReference type="ChEBI" id="CHEBI:35291"/>
        <dbReference type="ChEBI" id="CHEBI:57618"/>
        <dbReference type="ChEBI" id="CHEBI:58210"/>
        <dbReference type="ChEBI" id="CHEBI:134178"/>
    </reaction>
    <physiologicalReaction direction="left-to-right" evidence="15">
        <dbReference type="Rhea" id="RHEA:51985"/>
    </physiologicalReaction>
</comment>
<dbReference type="GO" id="GO:0071300">
    <property type="term" value="P:cellular response to retinoic acid"/>
    <property type="evidence" value="ECO:0007669"/>
    <property type="project" value="Ensembl"/>
</dbReference>
<keyword evidence="11" id="KW-0443">Lipid metabolism</keyword>
<evidence type="ECO:0000256" key="12">
    <source>
        <dbReference type="ARBA" id="ARBA00023136"/>
    </source>
</evidence>
<keyword evidence="9" id="KW-0408">Iron</keyword>
<evidence type="ECO:0000256" key="14">
    <source>
        <dbReference type="ARBA" id="ARBA00047395"/>
    </source>
</evidence>
<evidence type="ECO:0000256" key="10">
    <source>
        <dbReference type="ARBA" id="ARBA00023033"/>
    </source>
</evidence>
<dbReference type="GO" id="GO:0005506">
    <property type="term" value="F:iron ion binding"/>
    <property type="evidence" value="ECO:0007669"/>
    <property type="project" value="InterPro"/>
</dbReference>
<dbReference type="GO" id="GO:0045580">
    <property type="term" value="P:regulation of T cell differentiation"/>
    <property type="evidence" value="ECO:0007669"/>
    <property type="project" value="Ensembl"/>
</dbReference>
<keyword evidence="7" id="KW-0492">Microsome</keyword>
<feature type="compositionally biased region" description="Basic residues" evidence="16">
    <location>
        <begin position="62"/>
        <end position="73"/>
    </location>
</feature>
<organism evidence="18 19">
    <name type="scientific">Oryctolagus cuniculus</name>
    <name type="common">Rabbit</name>
    <dbReference type="NCBI Taxonomy" id="9986"/>
    <lineage>
        <taxon>Eukaryota</taxon>
        <taxon>Metazoa</taxon>
        <taxon>Chordata</taxon>
        <taxon>Craniata</taxon>
        <taxon>Vertebrata</taxon>
        <taxon>Euteleostomi</taxon>
        <taxon>Mammalia</taxon>
        <taxon>Eutheria</taxon>
        <taxon>Euarchontoglires</taxon>
        <taxon>Glires</taxon>
        <taxon>Lagomorpha</taxon>
        <taxon>Leporidae</taxon>
        <taxon>Oryctolagus</taxon>
    </lineage>
</organism>
<evidence type="ECO:0000256" key="7">
    <source>
        <dbReference type="ARBA" id="ARBA00022848"/>
    </source>
</evidence>
<dbReference type="SMR" id="A0A5F9CNZ6"/>
<dbReference type="FunCoup" id="A0A5F9CNZ6">
    <property type="interactions" value="171"/>
</dbReference>
<dbReference type="InterPro" id="IPR002403">
    <property type="entry name" value="Cyt_P450_E_grp-IV"/>
</dbReference>
<evidence type="ECO:0000256" key="6">
    <source>
        <dbReference type="ARBA" id="ARBA00022824"/>
    </source>
</evidence>
<keyword evidence="8" id="KW-0560">Oxidoreductase</keyword>
<dbReference type="GO" id="GO:0001972">
    <property type="term" value="F:retinoic acid binding"/>
    <property type="evidence" value="ECO:0007669"/>
    <property type="project" value="Ensembl"/>
</dbReference>
<comment type="cofactor">
    <cofactor evidence="1">
        <name>heme</name>
        <dbReference type="ChEBI" id="CHEBI:30413"/>
    </cofactor>
</comment>
<feature type="region of interest" description="Disordered" evidence="16">
    <location>
        <begin position="33"/>
        <end position="133"/>
    </location>
</feature>
<reference evidence="18" key="2">
    <citation type="submission" date="2025-08" db="UniProtKB">
        <authorList>
            <consortium name="Ensembl"/>
        </authorList>
    </citation>
    <scope>IDENTIFICATION</scope>
    <source>
        <strain evidence="18">Thorbecke</strain>
    </source>
</reference>
<feature type="compositionally biased region" description="Pro residues" evidence="16">
    <location>
        <begin position="123"/>
        <end position="133"/>
    </location>
</feature>
<dbReference type="FunFam" id="1.10.630.10:FF:000145">
    <property type="entry name" value="Cytochrome P450 family 26 subfamily C member 1"/>
    <property type="match status" value="1"/>
</dbReference>
<evidence type="ECO:0000256" key="3">
    <source>
        <dbReference type="ARBA" id="ARBA00004406"/>
    </source>
</evidence>
<dbReference type="GeneTree" id="ENSGT00800000124060"/>
<comment type="catalytic activity">
    <reaction evidence="14">
        <text>all-trans-retinoate + reduced [NADPH--hemoprotein reductase] + O2 = all-trans-18-hydroxyretinoate + oxidized [NADPH--hemoprotein reductase] + H2O + H(+)</text>
        <dbReference type="Rhea" id="RHEA:55856"/>
        <dbReference type="Rhea" id="RHEA-COMP:11964"/>
        <dbReference type="Rhea" id="RHEA-COMP:11965"/>
        <dbReference type="ChEBI" id="CHEBI:15377"/>
        <dbReference type="ChEBI" id="CHEBI:15378"/>
        <dbReference type="ChEBI" id="CHEBI:15379"/>
        <dbReference type="ChEBI" id="CHEBI:35291"/>
        <dbReference type="ChEBI" id="CHEBI:57618"/>
        <dbReference type="ChEBI" id="CHEBI:58210"/>
        <dbReference type="ChEBI" id="CHEBI:139258"/>
    </reaction>
    <physiologicalReaction direction="left-to-right" evidence="14">
        <dbReference type="Rhea" id="RHEA:55857"/>
    </physiologicalReaction>
</comment>
<dbReference type="Pfam" id="PF00067">
    <property type="entry name" value="p450"/>
    <property type="match status" value="1"/>
</dbReference>
<name>A0A5F9CNZ6_RABIT</name>
<dbReference type="Proteomes" id="UP000001811">
    <property type="component" value="Chromosome 2"/>
</dbReference>
<evidence type="ECO:0000256" key="16">
    <source>
        <dbReference type="SAM" id="MobiDB-lite"/>
    </source>
</evidence>
<dbReference type="SUPFAM" id="SSF48264">
    <property type="entry name" value="Cytochrome P450"/>
    <property type="match status" value="1"/>
</dbReference>
<keyword evidence="6" id="KW-0256">Endoplasmic reticulum</keyword>
<dbReference type="GO" id="GO:0006805">
    <property type="term" value="P:xenobiotic metabolic process"/>
    <property type="evidence" value="ECO:0007669"/>
    <property type="project" value="Ensembl"/>
</dbReference>
<dbReference type="GO" id="GO:0043587">
    <property type="term" value="P:tongue morphogenesis"/>
    <property type="evidence" value="ECO:0007669"/>
    <property type="project" value="Ensembl"/>
</dbReference>
<evidence type="ECO:0000256" key="5">
    <source>
        <dbReference type="ARBA" id="ARBA00022723"/>
    </source>
</evidence>
<evidence type="ECO:0000256" key="15">
    <source>
        <dbReference type="ARBA" id="ARBA00048965"/>
    </source>
</evidence>
<comment type="subcellular location">
    <subcellularLocation>
        <location evidence="3">Endoplasmic reticulum membrane</location>
        <topology evidence="3">Peripheral membrane protein</topology>
    </subcellularLocation>
    <subcellularLocation>
        <location evidence="2">Microsome membrane</location>
        <topology evidence="2">Peripheral membrane protein</topology>
    </subcellularLocation>
</comment>
<evidence type="ECO:0000256" key="2">
    <source>
        <dbReference type="ARBA" id="ARBA00004174"/>
    </source>
</evidence>
<dbReference type="STRING" id="9986.ENSOCUP00000035360"/>
<keyword evidence="17" id="KW-0812">Transmembrane</keyword>
<dbReference type="Ensembl" id="ENSOCUT00000036049.1">
    <property type="protein sequence ID" value="ENSOCUP00000035360.1"/>
    <property type="gene ID" value="ENSOCUG00000007620.4"/>
</dbReference>
<dbReference type="Gene3D" id="1.10.630.10">
    <property type="entry name" value="Cytochrome P450"/>
    <property type="match status" value="1"/>
</dbReference>
<dbReference type="GO" id="GO:0010628">
    <property type="term" value="P:positive regulation of gene expression"/>
    <property type="evidence" value="ECO:0007669"/>
    <property type="project" value="Ensembl"/>
</dbReference>
<dbReference type="PANTHER" id="PTHR24286">
    <property type="entry name" value="CYTOCHROME P450 26"/>
    <property type="match status" value="1"/>
</dbReference>
<dbReference type="InterPro" id="IPR036396">
    <property type="entry name" value="Cyt_P450_sf"/>
</dbReference>
<evidence type="ECO:0000256" key="9">
    <source>
        <dbReference type="ARBA" id="ARBA00023004"/>
    </source>
</evidence>
<evidence type="ECO:0000313" key="18">
    <source>
        <dbReference type="Ensembl" id="ENSOCUP00000035360.1"/>
    </source>
</evidence>
<dbReference type="GO" id="GO:0030326">
    <property type="term" value="P:embryonic limb morphogenesis"/>
    <property type="evidence" value="ECO:0007669"/>
    <property type="project" value="Ensembl"/>
</dbReference>
<accession>A0A5F9CNZ6</accession>
<dbReference type="GO" id="GO:0007140">
    <property type="term" value="P:male meiotic nuclear division"/>
    <property type="evidence" value="ECO:0007669"/>
    <property type="project" value="Ensembl"/>
</dbReference>
<dbReference type="Bgee" id="ENSOCUG00000007620">
    <property type="expression patterns" value="Expressed in upper lobe of left lung and 16 other cell types or tissues"/>
</dbReference>
<feature type="compositionally biased region" description="Basic and acidic residues" evidence="16">
    <location>
        <begin position="38"/>
        <end position="49"/>
    </location>
</feature>
<keyword evidence="19" id="KW-1185">Reference proteome</keyword>
<dbReference type="PANTHER" id="PTHR24286:SF177">
    <property type="entry name" value="CYTOCHROME P450 26B1"/>
    <property type="match status" value="1"/>
</dbReference>
<dbReference type="GO" id="GO:0034653">
    <property type="term" value="P:retinoic acid catabolic process"/>
    <property type="evidence" value="ECO:0007669"/>
    <property type="project" value="Ensembl"/>
</dbReference>
<evidence type="ECO:0000256" key="17">
    <source>
        <dbReference type="SAM" id="Phobius"/>
    </source>
</evidence>
<evidence type="ECO:0000256" key="1">
    <source>
        <dbReference type="ARBA" id="ARBA00001971"/>
    </source>
</evidence>
<dbReference type="GO" id="GO:0060349">
    <property type="term" value="P:bone morphogenesis"/>
    <property type="evidence" value="ECO:0007669"/>
    <property type="project" value="Ensembl"/>
</dbReference>
<dbReference type="GO" id="GO:0009954">
    <property type="term" value="P:proximal/distal pattern formation"/>
    <property type="evidence" value="ECO:0007669"/>
    <property type="project" value="Ensembl"/>
</dbReference>
<gene>
    <name evidence="18" type="primary">CYP26B1</name>
</gene>
<dbReference type="GO" id="GO:0008401">
    <property type="term" value="F:retinoic acid 4-hydroxylase activity"/>
    <property type="evidence" value="ECO:0007669"/>
    <property type="project" value="Ensembl"/>
</dbReference>